<feature type="non-terminal residue" evidence="1">
    <location>
        <position position="1"/>
    </location>
</feature>
<accession>A0A0K2UJQ0</accession>
<sequence length="67" mass="7903">DDYRQLLDTIIRLKVVNDPTECGVNLIKEYCGILTFDESQLQFLLQGVVDYRSFYILDSRKNILLKF</sequence>
<dbReference type="AlphaFoldDB" id="A0A0K2UJQ0"/>
<evidence type="ECO:0000313" key="1">
    <source>
        <dbReference type="EMBL" id="CDW37881.1"/>
    </source>
</evidence>
<reference evidence="1" key="1">
    <citation type="submission" date="2014-05" db="EMBL/GenBank/DDBJ databases">
        <authorList>
            <person name="Chronopoulou M."/>
        </authorList>
    </citation>
    <scope>NUCLEOTIDE SEQUENCE</scope>
    <source>
        <tissue evidence="1">Whole organism</tissue>
    </source>
</reference>
<protein>
    <submittedName>
        <fullName evidence="1">Uncharacterized protein</fullName>
    </submittedName>
</protein>
<name>A0A0K2UJQ0_LEPSM</name>
<dbReference type="EMBL" id="HACA01020520">
    <property type="protein sequence ID" value="CDW37881.1"/>
    <property type="molecule type" value="Transcribed_RNA"/>
</dbReference>
<proteinExistence type="predicted"/>
<organism evidence="1">
    <name type="scientific">Lepeophtheirus salmonis</name>
    <name type="common">Salmon louse</name>
    <name type="synonym">Caligus salmonis</name>
    <dbReference type="NCBI Taxonomy" id="72036"/>
    <lineage>
        <taxon>Eukaryota</taxon>
        <taxon>Metazoa</taxon>
        <taxon>Ecdysozoa</taxon>
        <taxon>Arthropoda</taxon>
        <taxon>Crustacea</taxon>
        <taxon>Multicrustacea</taxon>
        <taxon>Hexanauplia</taxon>
        <taxon>Copepoda</taxon>
        <taxon>Siphonostomatoida</taxon>
        <taxon>Caligidae</taxon>
        <taxon>Lepeophtheirus</taxon>
    </lineage>
</organism>